<dbReference type="AlphaFoldDB" id="A0A9P9YWQ1"/>
<protein>
    <recommendedName>
        <fullName evidence="6">Integrator complex subunit 5</fullName>
    </recommendedName>
</protein>
<dbReference type="PANTHER" id="PTHR31697">
    <property type="entry name" value="INTEGRATOR COMPLEX SUBUNIT 5"/>
    <property type="match status" value="1"/>
</dbReference>
<keyword evidence="5" id="KW-1185">Reference proteome</keyword>
<feature type="compositionally biased region" description="Low complexity" evidence="1">
    <location>
        <begin position="558"/>
        <end position="571"/>
    </location>
</feature>
<dbReference type="OrthoDB" id="69088at2759"/>
<organism evidence="4 5">
    <name type="scientific">Drosophila gunungcola</name>
    <name type="common">fruit fly</name>
    <dbReference type="NCBI Taxonomy" id="103775"/>
    <lineage>
        <taxon>Eukaryota</taxon>
        <taxon>Metazoa</taxon>
        <taxon>Ecdysozoa</taxon>
        <taxon>Arthropoda</taxon>
        <taxon>Hexapoda</taxon>
        <taxon>Insecta</taxon>
        <taxon>Pterygota</taxon>
        <taxon>Neoptera</taxon>
        <taxon>Endopterygota</taxon>
        <taxon>Diptera</taxon>
        <taxon>Brachycera</taxon>
        <taxon>Muscomorpha</taxon>
        <taxon>Ephydroidea</taxon>
        <taxon>Drosophilidae</taxon>
        <taxon>Drosophila</taxon>
        <taxon>Sophophora</taxon>
    </lineage>
</organism>
<comment type="caution">
    <text evidence="4">The sequence shown here is derived from an EMBL/GenBank/DDBJ whole genome shotgun (WGS) entry which is preliminary data.</text>
</comment>
<sequence length="1000" mass="113844">MLRQNLLDQLKHFIETVSNGHSCPQLLTSPNLIKLALGFLEELPATRDIVFEYFALLAEISVQLYVSPEMADARTGMPVSQVKQAGNRQQQLRAPEYESFNMVKTALQSLVWKGPPAWSPLIANWSLELVAKLSDKYTQRRMTITASCNYWLECSAMHGLMTLINSCFRKLTQPEEEACVEIMLNAFHRFPMTFDWIVARLGGCFPYKIIMQILQCGIKRFVDDYRCHLDSEAGILDYMTSCHEQQLRAAFREMLREGFAPKKPLDVAVVPFLLITTNYSDTILQSLVNVLVEIYTEDMCEVIVQKSPLWLSNKMFAGMQPTLNNAVLRLNEHGATLLLTAARMAEKYVWCQDFLDNSMQELEQWVLNQRNFPLLADLAYEETKYMLWKSCLSTNLFEQQTAVRLLLVVSSQHPHIYYQTISQLLKKSYAQNPNGIGALIRLLGGQSGMVNFPGFTPGFKMVLEDITLHVQVNNRLPEPPGTPSEALNTFSNLNILARMHKSKNVAPYIKAQHLNQALNECLPKIIQIFDCTVNKLVLRMDRDAAERSAEKFRAQQCNNNNNNNYNNDNNDMCNGKEYGKRPKLEPDEEKVEDEDVTRMRLAHLIVDLLNNIDAGSRSNVLRTPQVLKLAVLSVKYFFVGLTEQTVIRRAAASHRSFTLLQRQCSARKIARTVCLRELVEGALFYHGHLLGQLEEYELDELQIPEHELLILQNLHTSSGANSNRSVLHSGIIGRGLRPVLPTNDRNCDAEKQALYLKALNACCADLEKPNNVEGYSLVSLLLVELVSTDVMYNGLPFPDEEFTRVTMERDMQIRRAFITSPVLWAVLGLIAGHRPALCYSSVLLRALCATCLHHWRGKNVNRFQPTAANDELMLCTKKMLQLLAMSQLIPPPLTNLHLIIEHFESAEIALLLRECIWNYLKDHVPSPALFHVDNNGLHWRNTNTQVAKVPPQYVDTLRHLMQRKLATLGPHYHQMFIMGELMEANSEPDPTARLQIVELD</sequence>
<proteinExistence type="predicted"/>
<feature type="region of interest" description="Disordered" evidence="1">
    <location>
        <begin position="553"/>
        <end position="592"/>
    </location>
</feature>
<evidence type="ECO:0000313" key="5">
    <source>
        <dbReference type="Proteomes" id="UP001059596"/>
    </source>
</evidence>
<reference evidence="4" key="1">
    <citation type="journal article" date="2023" name="Genome Biol. Evol.">
        <title>Long-read-based Genome Assembly of Drosophila gunungcola Reveals Fewer Chemosensory Genes in Flower-breeding Species.</title>
        <authorList>
            <person name="Negi A."/>
            <person name="Liao B.Y."/>
            <person name="Yeh S.D."/>
        </authorList>
    </citation>
    <scope>NUCLEOTIDE SEQUENCE</scope>
    <source>
        <strain evidence="4">Sukarami</strain>
    </source>
</reference>
<evidence type="ECO:0000259" key="2">
    <source>
        <dbReference type="Pfam" id="PF14837"/>
    </source>
</evidence>
<evidence type="ECO:0000256" key="1">
    <source>
        <dbReference type="SAM" id="MobiDB-lite"/>
    </source>
</evidence>
<feature type="domain" description="Integrator complex subunit 5 N-terminal" evidence="2">
    <location>
        <begin position="4"/>
        <end position="222"/>
    </location>
</feature>
<dbReference type="Proteomes" id="UP001059596">
    <property type="component" value="Chromosome 3R"/>
</dbReference>
<feature type="domain" description="Integrator complex subunit 5 C-terminal" evidence="3">
    <location>
        <begin position="229"/>
        <end position="531"/>
    </location>
</feature>
<dbReference type="InterPro" id="IPR040316">
    <property type="entry name" value="INTS5"/>
</dbReference>
<accession>A0A9P9YWQ1</accession>
<dbReference type="PANTHER" id="PTHR31697:SF2">
    <property type="entry name" value="INTEGRATOR COMPLEX SUBUNIT 5"/>
    <property type="match status" value="1"/>
</dbReference>
<dbReference type="GO" id="GO:0032039">
    <property type="term" value="C:integrator complex"/>
    <property type="evidence" value="ECO:0007669"/>
    <property type="project" value="InterPro"/>
</dbReference>
<dbReference type="InterPro" id="IPR029445">
    <property type="entry name" value="INTS5_N"/>
</dbReference>
<dbReference type="EMBL" id="JAMKOV010000001">
    <property type="protein sequence ID" value="KAI8044493.1"/>
    <property type="molecule type" value="Genomic_DNA"/>
</dbReference>
<evidence type="ECO:0000259" key="3">
    <source>
        <dbReference type="Pfam" id="PF14838"/>
    </source>
</evidence>
<feature type="domain" description="Integrator complex subunit 5 C-terminal" evidence="3">
    <location>
        <begin position="599"/>
        <end position="967"/>
    </location>
</feature>
<name>A0A9P9YWQ1_9MUSC</name>
<gene>
    <name evidence="4" type="ORF">M5D96_000662</name>
</gene>
<dbReference type="Pfam" id="PF14837">
    <property type="entry name" value="INTS5_N"/>
    <property type="match status" value="1"/>
</dbReference>
<evidence type="ECO:0008006" key="6">
    <source>
        <dbReference type="Google" id="ProtNLM"/>
    </source>
</evidence>
<dbReference type="GO" id="GO:0034472">
    <property type="term" value="P:snRNA 3'-end processing"/>
    <property type="evidence" value="ECO:0007669"/>
    <property type="project" value="TreeGrafter"/>
</dbReference>
<dbReference type="Pfam" id="PF14838">
    <property type="entry name" value="INTS5_C"/>
    <property type="match status" value="2"/>
</dbReference>
<evidence type="ECO:0000313" key="4">
    <source>
        <dbReference type="EMBL" id="KAI8044493.1"/>
    </source>
</evidence>
<dbReference type="InterPro" id="IPR029444">
    <property type="entry name" value="INTS5_C"/>
</dbReference>